<reference evidence="10 11" key="1">
    <citation type="submission" date="2016-11" db="EMBL/GenBank/DDBJ databases">
        <title>Trade-off between light-utilization and light-protection in marine flavobacteria.</title>
        <authorList>
            <person name="Kumagai Y."/>
        </authorList>
    </citation>
    <scope>NUCLEOTIDE SEQUENCE [LARGE SCALE GENOMIC DNA]</scope>
    <source>
        <strain evidence="10 11">NBRC 107125</strain>
    </source>
</reference>
<dbReference type="PANTHER" id="PTHR43311">
    <property type="entry name" value="GLUTAMATE--TRNA LIGASE"/>
    <property type="match status" value="1"/>
</dbReference>
<dbReference type="GO" id="GO:0005829">
    <property type="term" value="C:cytosol"/>
    <property type="evidence" value="ECO:0007669"/>
    <property type="project" value="TreeGrafter"/>
</dbReference>
<feature type="binding site" evidence="7">
    <location>
        <position position="231"/>
    </location>
    <ligand>
        <name>ATP</name>
        <dbReference type="ChEBI" id="CHEBI:30616"/>
    </ligand>
</feature>
<dbReference type="KEGG" id="osg:BST96_04815"/>
<feature type="short sequence motif" description="'KMSKS' region" evidence="7">
    <location>
        <begin position="228"/>
        <end position="232"/>
    </location>
</feature>
<sequence length="296" mass="32737">MNDYIGRFAPSPTGLLHIGSLIGALASFLDARANQGQWLLRMEDLDPPREMPGAASAILQSLEDHGLAWDGEVLWQSQRHDAYRQVIDDLLLANKAFYCTCSRSDLQASHGIYQGQCRGCVTPPADQDFALRLQVDDRVVSFDDAIQGRFSQQLDNDVGDVVLQRKDGLFAYQLAVVVDDAYQAISHVVRGSDLLDSTPRQIYLQQVMAYTTPGYTHIPVITNEQGDKLSKQTFAAPLDSHKAAKNIYLALMFLNQPLPPEDLSQRVDDILAWALANWSVDRIPSVAGLPQSTIAL</sequence>
<dbReference type="GO" id="GO:0004818">
    <property type="term" value="F:glutamate-tRNA ligase activity"/>
    <property type="evidence" value="ECO:0007669"/>
    <property type="project" value="TreeGrafter"/>
</dbReference>
<feature type="domain" description="Glutamyl/glutaminyl-tRNA synthetase class Ib catalytic" evidence="9">
    <location>
        <begin position="7"/>
        <end position="251"/>
    </location>
</feature>
<dbReference type="Pfam" id="PF00749">
    <property type="entry name" value="tRNA-synt_1c"/>
    <property type="match status" value="1"/>
</dbReference>
<dbReference type="FunFam" id="3.40.50.620:FF:000093">
    <property type="entry name" value="Glutamyl-Q tRNA(Asp) synthetase"/>
    <property type="match status" value="1"/>
</dbReference>
<feature type="binding site" evidence="7">
    <location>
        <position position="99"/>
    </location>
    <ligand>
        <name>Zn(2+)</name>
        <dbReference type="ChEBI" id="CHEBI:29105"/>
    </ligand>
</feature>
<keyword evidence="5 7" id="KW-0067">ATP-binding</keyword>
<dbReference type="GO" id="GO:0005524">
    <property type="term" value="F:ATP binding"/>
    <property type="evidence" value="ECO:0007669"/>
    <property type="project" value="UniProtKB-KW"/>
</dbReference>
<feature type="binding site" evidence="7">
    <location>
        <begin position="7"/>
        <end position="11"/>
    </location>
    <ligand>
        <name>L-glutamate</name>
        <dbReference type="ChEBI" id="CHEBI:29985"/>
    </ligand>
</feature>
<evidence type="ECO:0000256" key="7">
    <source>
        <dbReference type="HAMAP-Rule" id="MF_01428"/>
    </source>
</evidence>
<keyword evidence="3 7" id="KW-0547">Nucleotide-binding</keyword>
<dbReference type="InterPro" id="IPR049940">
    <property type="entry name" value="GluQ/Sye"/>
</dbReference>
<dbReference type="STRING" id="716816.BST96_04815"/>
<evidence type="ECO:0000256" key="5">
    <source>
        <dbReference type="ARBA" id="ARBA00022840"/>
    </source>
</evidence>
<feature type="short sequence motif" description="'HIGH' region" evidence="7">
    <location>
        <begin position="10"/>
        <end position="20"/>
    </location>
</feature>
<evidence type="ECO:0000256" key="8">
    <source>
        <dbReference type="RuleBase" id="RU363037"/>
    </source>
</evidence>
<feature type="binding site" evidence="7">
    <location>
        <position position="101"/>
    </location>
    <ligand>
        <name>Zn(2+)</name>
        <dbReference type="ChEBI" id="CHEBI:29105"/>
    </ligand>
</feature>
<keyword evidence="11" id="KW-1185">Reference proteome</keyword>
<comment type="cofactor">
    <cofactor evidence="7">
        <name>Zn(2+)</name>
        <dbReference type="ChEBI" id="CHEBI:29105"/>
    </cofactor>
    <text evidence="7">Binds 1 zinc ion per subunit.</text>
</comment>
<evidence type="ECO:0000256" key="6">
    <source>
        <dbReference type="ARBA" id="ARBA00023146"/>
    </source>
</evidence>
<dbReference type="OrthoDB" id="9807503at2"/>
<accession>A0A1X9N717</accession>
<evidence type="ECO:0000256" key="2">
    <source>
        <dbReference type="ARBA" id="ARBA00022723"/>
    </source>
</evidence>
<dbReference type="PRINTS" id="PR00987">
    <property type="entry name" value="TRNASYNTHGLU"/>
</dbReference>
<dbReference type="InterPro" id="IPR000924">
    <property type="entry name" value="Glu/Gln-tRNA-synth"/>
</dbReference>
<gene>
    <name evidence="7" type="primary">gluQ</name>
    <name evidence="10" type="ORF">BST96_04815</name>
</gene>
<dbReference type="HAMAP" id="MF_01428">
    <property type="entry name" value="Glu_Q_tRNA_synth"/>
    <property type="match status" value="1"/>
</dbReference>
<dbReference type="GO" id="GO:0006400">
    <property type="term" value="P:tRNA modification"/>
    <property type="evidence" value="ECO:0007669"/>
    <property type="project" value="InterPro"/>
</dbReference>
<dbReference type="Gene3D" id="3.40.50.620">
    <property type="entry name" value="HUPs"/>
    <property type="match status" value="1"/>
</dbReference>
<dbReference type="SUPFAM" id="SSF52374">
    <property type="entry name" value="Nucleotidylyl transferase"/>
    <property type="match status" value="1"/>
</dbReference>
<feature type="binding site" evidence="7">
    <location>
        <position position="43"/>
    </location>
    <ligand>
        <name>L-glutamate</name>
        <dbReference type="ChEBI" id="CHEBI:29985"/>
    </ligand>
</feature>
<dbReference type="PANTHER" id="PTHR43311:SF1">
    <property type="entry name" value="GLUTAMYL-Q TRNA(ASP) SYNTHETASE"/>
    <property type="match status" value="1"/>
</dbReference>
<evidence type="ECO:0000313" key="10">
    <source>
        <dbReference type="EMBL" id="ARN73496.1"/>
    </source>
</evidence>
<proteinExistence type="inferred from homology"/>
<feature type="binding site" evidence="7">
    <location>
        <position position="172"/>
    </location>
    <ligand>
        <name>L-glutamate</name>
        <dbReference type="ChEBI" id="CHEBI:29985"/>
    </ligand>
</feature>
<feature type="binding site" evidence="7">
    <location>
        <position position="190"/>
    </location>
    <ligand>
        <name>L-glutamate</name>
        <dbReference type="ChEBI" id="CHEBI:29985"/>
    </ligand>
</feature>
<dbReference type="Proteomes" id="UP000193450">
    <property type="component" value="Chromosome"/>
</dbReference>
<feature type="binding site" evidence="7">
    <location>
        <position position="117"/>
    </location>
    <ligand>
        <name>Zn(2+)</name>
        <dbReference type="ChEBI" id="CHEBI:29105"/>
    </ligand>
</feature>
<keyword evidence="1 7" id="KW-0436">Ligase</keyword>
<evidence type="ECO:0000259" key="9">
    <source>
        <dbReference type="Pfam" id="PF00749"/>
    </source>
</evidence>
<comment type="similarity">
    <text evidence="7">Belongs to the class-I aminoacyl-tRNA synthetase family. GluQ subfamily.</text>
</comment>
<dbReference type="NCBIfam" id="TIGR03838">
    <property type="entry name" value="queuosine_YadB"/>
    <property type="match status" value="1"/>
</dbReference>
<evidence type="ECO:0000256" key="4">
    <source>
        <dbReference type="ARBA" id="ARBA00022833"/>
    </source>
</evidence>
<dbReference type="InterPro" id="IPR022380">
    <property type="entry name" value="Glu-Q_tRNA(Asp)_Synthase"/>
</dbReference>
<dbReference type="GO" id="GO:0006424">
    <property type="term" value="P:glutamyl-tRNA aminoacylation"/>
    <property type="evidence" value="ECO:0007669"/>
    <property type="project" value="InterPro"/>
</dbReference>
<evidence type="ECO:0000256" key="3">
    <source>
        <dbReference type="ARBA" id="ARBA00022741"/>
    </source>
</evidence>
<keyword evidence="8" id="KW-0648">Protein biosynthesis</keyword>
<dbReference type="EMBL" id="CP019343">
    <property type="protein sequence ID" value="ARN73496.1"/>
    <property type="molecule type" value="Genomic_DNA"/>
</dbReference>
<keyword evidence="4 7" id="KW-0862">Zinc</keyword>
<name>A0A1X9N717_9GAMM</name>
<dbReference type="AlphaFoldDB" id="A0A1X9N717"/>
<evidence type="ECO:0000256" key="1">
    <source>
        <dbReference type="ARBA" id="ARBA00022598"/>
    </source>
</evidence>
<dbReference type="NCBIfam" id="NF004314">
    <property type="entry name" value="PRK05710.1-3"/>
    <property type="match status" value="1"/>
</dbReference>
<evidence type="ECO:0000313" key="11">
    <source>
        <dbReference type="Proteomes" id="UP000193450"/>
    </source>
</evidence>
<dbReference type="InterPro" id="IPR014729">
    <property type="entry name" value="Rossmann-like_a/b/a_fold"/>
</dbReference>
<dbReference type="InterPro" id="IPR020058">
    <property type="entry name" value="Glu/Gln-tRNA-synth_Ib_cat-dom"/>
</dbReference>
<comment type="function">
    <text evidence="7">Catalyzes the tRNA-independent activation of glutamate in presence of ATP and the subsequent transfer of glutamate onto a tRNA(Asp). Glutamate is transferred on the 2-amino-5-(4,5-dihydroxy-2-cyclopenten-1-yl) moiety of the queuosine in the wobble position of the QUC anticodon.</text>
</comment>
<dbReference type="RefSeq" id="WP_085757607.1">
    <property type="nucleotide sequence ID" value="NZ_CP019343.1"/>
</dbReference>
<keyword evidence="2 7" id="KW-0479">Metal-binding</keyword>
<keyword evidence="6 7" id="KW-0030">Aminoacyl-tRNA synthetase</keyword>
<dbReference type="GO" id="GO:0008270">
    <property type="term" value="F:zinc ion binding"/>
    <property type="evidence" value="ECO:0007669"/>
    <property type="project" value="UniProtKB-UniRule"/>
</dbReference>
<protein>
    <recommendedName>
        <fullName evidence="7">Glutamyl-Q tRNA(Asp) synthetase</fullName>
        <shortName evidence="7">Glu-Q-RSs</shortName>
        <ecNumber evidence="7">6.1.1.-</ecNumber>
    </recommendedName>
</protein>
<organism evidence="10 11">
    <name type="scientific">Oceanicoccus sagamiensis</name>
    <dbReference type="NCBI Taxonomy" id="716816"/>
    <lineage>
        <taxon>Bacteria</taxon>
        <taxon>Pseudomonadati</taxon>
        <taxon>Pseudomonadota</taxon>
        <taxon>Gammaproteobacteria</taxon>
        <taxon>Cellvibrionales</taxon>
        <taxon>Spongiibacteraceae</taxon>
        <taxon>Oceanicoccus</taxon>
    </lineage>
</organism>
<feature type="binding site" evidence="7">
    <location>
        <position position="113"/>
    </location>
    <ligand>
        <name>Zn(2+)</name>
        <dbReference type="ChEBI" id="CHEBI:29105"/>
    </ligand>
</feature>
<dbReference type="EC" id="6.1.1.-" evidence="7"/>